<dbReference type="Proteomes" id="UP001178507">
    <property type="component" value="Unassembled WGS sequence"/>
</dbReference>
<dbReference type="AlphaFoldDB" id="A0AA36NAG5"/>
<gene>
    <name evidence="1" type="ORF">EVOR1521_LOCUS20561</name>
</gene>
<organism evidence="1 2">
    <name type="scientific">Effrenium voratum</name>
    <dbReference type="NCBI Taxonomy" id="2562239"/>
    <lineage>
        <taxon>Eukaryota</taxon>
        <taxon>Sar</taxon>
        <taxon>Alveolata</taxon>
        <taxon>Dinophyceae</taxon>
        <taxon>Suessiales</taxon>
        <taxon>Symbiodiniaceae</taxon>
        <taxon>Effrenium</taxon>
    </lineage>
</organism>
<dbReference type="EMBL" id="CAUJNA010003226">
    <property type="protein sequence ID" value="CAJ1396306.1"/>
    <property type="molecule type" value="Genomic_DNA"/>
</dbReference>
<proteinExistence type="predicted"/>
<evidence type="ECO:0000313" key="1">
    <source>
        <dbReference type="EMBL" id="CAJ1396306.1"/>
    </source>
</evidence>
<keyword evidence="2" id="KW-1185">Reference proteome</keyword>
<name>A0AA36NAG5_9DINO</name>
<reference evidence="1" key="1">
    <citation type="submission" date="2023-08" db="EMBL/GenBank/DDBJ databases">
        <authorList>
            <person name="Chen Y."/>
            <person name="Shah S."/>
            <person name="Dougan E. K."/>
            <person name="Thang M."/>
            <person name="Chan C."/>
        </authorList>
    </citation>
    <scope>NUCLEOTIDE SEQUENCE</scope>
</reference>
<accession>A0AA36NAG5</accession>
<sequence>MEGRTSTKPAFPWAGRCVFMINFPARRASFSVWCAVLSEMRALWITWICVVASSLPTWLRSSTSFYVAVWASISATSLNMCDSSQFIWCSSATSVLDVNICEGYRNPLHLTS</sequence>
<evidence type="ECO:0000313" key="2">
    <source>
        <dbReference type="Proteomes" id="UP001178507"/>
    </source>
</evidence>
<protein>
    <submittedName>
        <fullName evidence="1">Uncharacterized protein</fullName>
    </submittedName>
</protein>
<comment type="caution">
    <text evidence="1">The sequence shown here is derived from an EMBL/GenBank/DDBJ whole genome shotgun (WGS) entry which is preliminary data.</text>
</comment>